<dbReference type="STRING" id="897.B2D07_10575"/>
<reference evidence="2 3" key="1">
    <citation type="journal article" date="2013" name="Genome Announc.">
        <title>Draft genome sequences for three mercury-methylating, sulfate-reducing bacteria.</title>
        <authorList>
            <person name="Brown S.D."/>
            <person name="Hurt R.A.Jr."/>
            <person name="Gilmour C.C."/>
            <person name="Elias D.A."/>
        </authorList>
    </citation>
    <scope>NUCLEOTIDE SEQUENCE [LARGE SCALE GENOMIC DNA]</scope>
    <source>
        <strain evidence="2 3">DSM 2059</strain>
    </source>
</reference>
<evidence type="ECO:0000259" key="1">
    <source>
        <dbReference type="Pfam" id="PF12225"/>
    </source>
</evidence>
<dbReference type="InterPro" id="IPR022026">
    <property type="entry name" value="DUF5981"/>
</dbReference>
<dbReference type="PANTHER" id="PTHR38755">
    <property type="entry name" value="5,10-METHYLENETETRAHYDROFOLATE REDUCTASE"/>
    <property type="match status" value="1"/>
</dbReference>
<protein>
    <submittedName>
        <fullName evidence="2">Methylene-tetrahydrofolate reductase domain-containing protein</fullName>
    </submittedName>
</protein>
<dbReference type="RefSeq" id="WP_020878626.1">
    <property type="nucleotide sequence ID" value="NZ_ATHJ01000125.1"/>
</dbReference>
<dbReference type="Proteomes" id="UP000014977">
    <property type="component" value="Unassembled WGS sequence"/>
</dbReference>
<evidence type="ECO:0000313" key="2">
    <source>
        <dbReference type="EMBL" id="EPR34034.1"/>
    </source>
</evidence>
<proteinExistence type="predicted"/>
<name>S7UJP4_DESML</name>
<organism evidence="2 3">
    <name type="scientific">Desulfococcus multivorans DSM 2059</name>
    <dbReference type="NCBI Taxonomy" id="1121405"/>
    <lineage>
        <taxon>Bacteria</taxon>
        <taxon>Pseudomonadati</taxon>
        <taxon>Thermodesulfobacteriota</taxon>
        <taxon>Desulfobacteria</taxon>
        <taxon>Desulfobacterales</taxon>
        <taxon>Desulfococcaceae</taxon>
        <taxon>Desulfococcus</taxon>
    </lineage>
</organism>
<dbReference type="Pfam" id="PF12225">
    <property type="entry name" value="DUF5981"/>
    <property type="match status" value="1"/>
</dbReference>
<dbReference type="EMBL" id="ATHJ01000125">
    <property type="protein sequence ID" value="EPR34034.1"/>
    <property type="molecule type" value="Genomic_DNA"/>
</dbReference>
<dbReference type="OrthoDB" id="9803687at2"/>
<accession>S7UJP4</accession>
<feature type="domain" description="Methylene-tetrahydrofolate reductase C-terminal-like" evidence="1">
    <location>
        <begin position="111"/>
        <end position="205"/>
    </location>
</feature>
<dbReference type="AlphaFoldDB" id="S7UJP4"/>
<dbReference type="eggNOG" id="COG4656">
    <property type="taxonomic scope" value="Bacteria"/>
</dbReference>
<evidence type="ECO:0000313" key="3">
    <source>
        <dbReference type="Proteomes" id="UP000014977"/>
    </source>
</evidence>
<dbReference type="PANTHER" id="PTHR38755:SF1">
    <property type="entry name" value="METHYLENE-TETRAHYDROFOLATE REDUCTASE C-TERMINAL DOMAIN-CONTAINING PROTEIN"/>
    <property type="match status" value="1"/>
</dbReference>
<gene>
    <name evidence="2" type="ORF">dsmv_3493</name>
</gene>
<sequence length="235" mass="26275">MVKGKRKPFDEIKGMIKNHKKVLNVGCGGCVSVCYAGGLKEVAILNDQLNASFKQDGIDIQIDGYTVERQCNQDLLAELDRIVPRYDAMMSMACGAGCQYLAERFPQTPVYPAINTMFIGVDKEVGIFEERCRACGNCVLGYTGGICPVTRCAKGLFNGPCGGTNITSCEVSKDIPCAWYDIYMRLKEIGQLENIMKIKEPMEWQNTIRGTFVQLGYEERFAEKEKKTGFFSRIH</sequence>
<comment type="caution">
    <text evidence="2">The sequence shown here is derived from an EMBL/GenBank/DDBJ whole genome shotgun (WGS) entry which is preliminary data.</text>
</comment>
<keyword evidence="3" id="KW-1185">Reference proteome</keyword>